<comment type="subcellular location">
    <subcellularLocation>
        <location evidence="9">Cell membrane</location>
        <topology evidence="9">Multi-pass membrane protein</topology>
    </subcellularLocation>
</comment>
<keyword evidence="7 9" id="KW-1133">Transmembrane helix</keyword>
<dbReference type="RefSeq" id="WP_311594061.1">
    <property type="nucleotide sequence ID" value="NZ_JAVRHV010000007.1"/>
</dbReference>
<evidence type="ECO:0000256" key="10">
    <source>
        <dbReference type="RuleBase" id="RU004181"/>
    </source>
</evidence>
<keyword evidence="11" id="KW-0449">Lipoprotein</keyword>
<dbReference type="EMBL" id="JAVRHV010000007">
    <property type="protein sequence ID" value="MDT0553976.1"/>
    <property type="molecule type" value="Genomic_DNA"/>
</dbReference>
<keyword evidence="12" id="KW-1185">Reference proteome</keyword>
<comment type="caution">
    <text evidence="11">The sequence shown here is derived from an EMBL/GenBank/DDBJ whole genome shotgun (WGS) entry which is preliminary data.</text>
</comment>
<evidence type="ECO:0000256" key="6">
    <source>
        <dbReference type="ARBA" id="ARBA00022801"/>
    </source>
</evidence>
<dbReference type="Proteomes" id="UP001252186">
    <property type="component" value="Unassembled WGS sequence"/>
</dbReference>
<comment type="similarity">
    <text evidence="1 9 10">Belongs to the peptidase A8 family.</text>
</comment>
<comment type="catalytic activity">
    <reaction evidence="9">
        <text>Release of signal peptides from bacterial membrane prolipoproteins. Hydrolyzes -Xaa-Yaa-Zaa-|-(S,diacylglyceryl)Cys-, in which Xaa is hydrophobic (preferably Leu), and Yaa (Ala or Ser) and Zaa (Gly or Ala) have small, neutral side chains.</text>
        <dbReference type="EC" id="3.4.23.36"/>
    </reaction>
</comment>
<dbReference type="NCBIfam" id="NF011369">
    <property type="entry name" value="PRK14788.1"/>
    <property type="match status" value="1"/>
</dbReference>
<gene>
    <name evidence="9" type="primary">lspA</name>
    <name evidence="11" type="ORF">RM519_12010</name>
</gene>
<evidence type="ECO:0000256" key="9">
    <source>
        <dbReference type="HAMAP-Rule" id="MF_00161"/>
    </source>
</evidence>
<feature type="active site" evidence="9">
    <location>
        <position position="181"/>
    </location>
</feature>
<feature type="transmembrane region" description="Helical" evidence="9">
    <location>
        <begin position="172"/>
        <end position="194"/>
    </location>
</feature>
<accession>A0ABU2Y818</accession>
<dbReference type="Pfam" id="PF01252">
    <property type="entry name" value="Peptidase_A8"/>
    <property type="match status" value="1"/>
</dbReference>
<keyword evidence="3 9" id="KW-0645">Protease</keyword>
<keyword evidence="4 9" id="KW-0812">Transmembrane</keyword>
<evidence type="ECO:0000256" key="1">
    <source>
        <dbReference type="ARBA" id="ARBA00006139"/>
    </source>
</evidence>
<comment type="caution">
    <text evidence="9">Lacks conserved residue(s) required for the propagation of feature annotation.</text>
</comment>
<dbReference type="HAMAP" id="MF_00161">
    <property type="entry name" value="LspA"/>
    <property type="match status" value="1"/>
</dbReference>
<keyword evidence="5 9" id="KW-0064">Aspartyl protease</keyword>
<comment type="function">
    <text evidence="9">This protein specifically catalyzes the removal of signal peptides from prolipoproteins.</text>
</comment>
<dbReference type="PRINTS" id="PR00781">
    <property type="entry name" value="LIPOSIGPTASE"/>
</dbReference>
<dbReference type="PANTHER" id="PTHR33695:SF1">
    <property type="entry name" value="LIPOPROTEIN SIGNAL PEPTIDASE"/>
    <property type="match status" value="1"/>
</dbReference>
<evidence type="ECO:0000256" key="7">
    <source>
        <dbReference type="ARBA" id="ARBA00022989"/>
    </source>
</evidence>
<organism evidence="11 12">
    <name type="scientific">Urechidicola vernalis</name>
    <dbReference type="NCBI Taxonomy" id="3075600"/>
    <lineage>
        <taxon>Bacteria</taxon>
        <taxon>Pseudomonadati</taxon>
        <taxon>Bacteroidota</taxon>
        <taxon>Flavobacteriia</taxon>
        <taxon>Flavobacteriales</taxon>
        <taxon>Flavobacteriaceae</taxon>
        <taxon>Urechidicola</taxon>
    </lineage>
</organism>
<evidence type="ECO:0000256" key="4">
    <source>
        <dbReference type="ARBA" id="ARBA00022692"/>
    </source>
</evidence>
<feature type="transmembrane region" description="Helical" evidence="9">
    <location>
        <begin position="93"/>
        <end position="116"/>
    </location>
</feature>
<keyword evidence="8 9" id="KW-0472">Membrane</keyword>
<feature type="transmembrane region" description="Helical" evidence="9">
    <location>
        <begin position="63"/>
        <end position="81"/>
    </location>
</feature>
<dbReference type="PANTHER" id="PTHR33695">
    <property type="entry name" value="LIPOPROTEIN SIGNAL PEPTIDASE"/>
    <property type="match status" value="1"/>
</dbReference>
<dbReference type="GO" id="GO:0004190">
    <property type="term" value="F:aspartic-type endopeptidase activity"/>
    <property type="evidence" value="ECO:0007669"/>
    <property type="project" value="UniProtKB-EC"/>
</dbReference>
<keyword evidence="6 9" id="KW-0378">Hydrolase</keyword>
<reference evidence="11 12" key="1">
    <citation type="submission" date="2023-09" db="EMBL/GenBank/DDBJ databases">
        <authorList>
            <person name="Rey-Velasco X."/>
        </authorList>
    </citation>
    <scope>NUCLEOTIDE SEQUENCE [LARGE SCALE GENOMIC DNA]</scope>
    <source>
        <strain evidence="11 12">P050</strain>
    </source>
</reference>
<evidence type="ECO:0000256" key="3">
    <source>
        <dbReference type="ARBA" id="ARBA00022670"/>
    </source>
</evidence>
<proteinExistence type="inferred from homology"/>
<comment type="pathway">
    <text evidence="9">Protein modification; lipoprotein biosynthesis (signal peptide cleavage).</text>
</comment>
<dbReference type="EC" id="3.4.23.36" evidence="9"/>
<dbReference type="InterPro" id="IPR001872">
    <property type="entry name" value="Peptidase_A8"/>
</dbReference>
<feature type="active site" evidence="9">
    <location>
        <position position="146"/>
    </location>
</feature>
<sequence length="223" mass="25209">MKKYIAVIFIILLIDQISKIYVKTHFFLGEDLPILGLDWARIQFVENNGMAWGTEFGGKTGKLFLTLFRLVAIFGIGYWLWSSVKKHAPKLLLFAIALIFAGAMGNIIDSVFYGLLFDASDPRTGNLAVLFAENNYEGLFYGKVVDMFYFPIIKNGMFPTWIPFVGGDTFTFFNAIFNVADFAISCGVGILIVFNKRVFPKEEWENTSEERAADKSLLQKLFG</sequence>
<evidence type="ECO:0000313" key="12">
    <source>
        <dbReference type="Proteomes" id="UP001252186"/>
    </source>
</evidence>
<name>A0ABU2Y818_9FLAO</name>
<keyword evidence="2 9" id="KW-1003">Cell membrane</keyword>
<protein>
    <recommendedName>
        <fullName evidence="9">Lipoprotein signal peptidase</fullName>
        <ecNumber evidence="9">3.4.23.36</ecNumber>
    </recommendedName>
    <alternativeName>
        <fullName evidence="9">Prolipoprotein signal peptidase</fullName>
    </alternativeName>
    <alternativeName>
        <fullName evidence="9">Signal peptidase II</fullName>
        <shortName evidence="9">SPase II</shortName>
    </alternativeName>
</protein>
<evidence type="ECO:0000256" key="5">
    <source>
        <dbReference type="ARBA" id="ARBA00022750"/>
    </source>
</evidence>
<evidence type="ECO:0000313" key="11">
    <source>
        <dbReference type="EMBL" id="MDT0553976.1"/>
    </source>
</evidence>
<evidence type="ECO:0000256" key="2">
    <source>
        <dbReference type="ARBA" id="ARBA00022475"/>
    </source>
</evidence>
<evidence type="ECO:0000256" key="8">
    <source>
        <dbReference type="ARBA" id="ARBA00023136"/>
    </source>
</evidence>